<proteinExistence type="predicted"/>
<dbReference type="EMBL" id="NIDE01000017">
    <property type="protein sequence ID" value="OWK35985.1"/>
    <property type="molecule type" value="Genomic_DNA"/>
</dbReference>
<evidence type="ECO:0000256" key="2">
    <source>
        <dbReference type="ARBA" id="ARBA00022741"/>
    </source>
</evidence>
<keyword evidence="2" id="KW-0547">Nucleotide-binding</keyword>
<dbReference type="OrthoDB" id="9789994at2"/>
<dbReference type="InterPro" id="IPR003593">
    <property type="entry name" value="AAA+_ATPase"/>
</dbReference>
<dbReference type="InterPro" id="IPR027417">
    <property type="entry name" value="P-loop_NTPase"/>
</dbReference>
<dbReference type="Proteomes" id="UP000214646">
    <property type="component" value="Unassembled WGS sequence"/>
</dbReference>
<feature type="domain" description="ABC transporter" evidence="4">
    <location>
        <begin position="277"/>
        <end position="496"/>
    </location>
</feature>
<reference evidence="6" key="1">
    <citation type="submission" date="2017-06" db="EMBL/GenBank/DDBJ databases">
        <title>Genome analysis of Fimbriiglobus ruber SP5, the first member of the order Planctomycetales with confirmed chitinolytic capability.</title>
        <authorList>
            <person name="Ravin N.V."/>
            <person name="Rakitin A.L."/>
            <person name="Ivanova A.A."/>
            <person name="Beletsky A.V."/>
            <person name="Kulichevskaya I.S."/>
            <person name="Mardanov A.V."/>
            <person name="Dedysh S.N."/>
        </authorList>
    </citation>
    <scope>NUCLEOTIDE SEQUENCE [LARGE SCALE GENOMIC DNA]</scope>
    <source>
        <strain evidence="6">SP5</strain>
    </source>
</reference>
<keyword evidence="6" id="KW-1185">Reference proteome</keyword>
<gene>
    <name evidence="5" type="ORF">FRUB_08548</name>
</gene>
<evidence type="ECO:0000313" key="6">
    <source>
        <dbReference type="Proteomes" id="UP000214646"/>
    </source>
</evidence>
<evidence type="ECO:0000256" key="3">
    <source>
        <dbReference type="ARBA" id="ARBA00022840"/>
    </source>
</evidence>
<dbReference type="InterPro" id="IPR050095">
    <property type="entry name" value="ECF_ABC_transporter_ATP-bd"/>
</dbReference>
<sequence>MTSHDSHPSSVPPPELVRFTAATFARPGGGAALADLTWAARGGQTWAVVGPVGAGKTTFADAVAGTLVLRAGEAEWPLVARARAAGRDAYFPRDVVRTVSFKEQSRLFSYGQHYYQERFNFTDPLDDITLAAFLGAGATSGPEAVAAVATRLGVGSLLESSFITLSNGQVRRARIARALLAAPELLVLDEPFMGLDAAGREDVSRLLGELVAGGTRVLLITRPGAIPGWVTHVLELDGMRVRWQGPVEAYARQEKKAETENVPVPVSGAAADSPPVLELRDVTVRYGSRAVLHGVSWTVRAGERWALLGPNGSGKSTLLSLACGDHPQAYGNDVRVFGRRRGTGESIWDVKRRIGLVSPELHLYFNEPLSAARAAATGFHDVMAARPTTPDQGATVRRLFAEFGLTEVADRPFARLSTGQQRLVLLVRALVKEPELLILDEPFQGLDRPAIDHAKEWLDRHLRADQTLIFVSHHADEIPASVNRLLRLSEGHVAEMR</sequence>
<dbReference type="Gene3D" id="3.40.50.300">
    <property type="entry name" value="P-loop containing nucleotide triphosphate hydrolases"/>
    <property type="match status" value="2"/>
</dbReference>
<dbReference type="GO" id="GO:0042626">
    <property type="term" value="F:ATPase-coupled transmembrane transporter activity"/>
    <property type="evidence" value="ECO:0007669"/>
    <property type="project" value="TreeGrafter"/>
</dbReference>
<dbReference type="InterPro" id="IPR003439">
    <property type="entry name" value="ABC_transporter-like_ATP-bd"/>
</dbReference>
<dbReference type="RefSeq" id="WP_088259060.1">
    <property type="nucleotide sequence ID" value="NZ_NIDE01000017.1"/>
</dbReference>
<dbReference type="AlphaFoldDB" id="A0A225DHZ5"/>
<keyword evidence="3 5" id="KW-0067">ATP-binding</keyword>
<dbReference type="GO" id="GO:0043190">
    <property type="term" value="C:ATP-binding cassette (ABC) transporter complex"/>
    <property type="evidence" value="ECO:0007669"/>
    <property type="project" value="TreeGrafter"/>
</dbReference>
<dbReference type="SUPFAM" id="SSF52540">
    <property type="entry name" value="P-loop containing nucleoside triphosphate hydrolases"/>
    <property type="match status" value="2"/>
</dbReference>
<dbReference type="Pfam" id="PF00005">
    <property type="entry name" value="ABC_tran"/>
    <property type="match status" value="2"/>
</dbReference>
<keyword evidence="1" id="KW-0813">Transport</keyword>
<accession>A0A225DHZ5</accession>
<evidence type="ECO:0000259" key="4">
    <source>
        <dbReference type="PROSITE" id="PS50893"/>
    </source>
</evidence>
<evidence type="ECO:0000256" key="1">
    <source>
        <dbReference type="ARBA" id="ARBA00022448"/>
    </source>
</evidence>
<dbReference type="PROSITE" id="PS50893">
    <property type="entry name" value="ABC_TRANSPORTER_2"/>
    <property type="match status" value="2"/>
</dbReference>
<dbReference type="PANTHER" id="PTHR43553:SF3">
    <property type="entry name" value="ABC TRANSPORTER ATP-BINDING PROTEIN MODF"/>
    <property type="match status" value="1"/>
</dbReference>
<dbReference type="GO" id="GO:0005524">
    <property type="term" value="F:ATP binding"/>
    <property type="evidence" value="ECO:0007669"/>
    <property type="project" value="UniProtKB-KW"/>
</dbReference>
<dbReference type="GO" id="GO:0016887">
    <property type="term" value="F:ATP hydrolysis activity"/>
    <property type="evidence" value="ECO:0007669"/>
    <property type="project" value="InterPro"/>
</dbReference>
<comment type="caution">
    <text evidence="5">The sequence shown here is derived from an EMBL/GenBank/DDBJ whole genome shotgun (WGS) entry which is preliminary data.</text>
</comment>
<dbReference type="SMART" id="SM00382">
    <property type="entry name" value="AAA"/>
    <property type="match status" value="2"/>
</dbReference>
<organism evidence="5 6">
    <name type="scientific">Fimbriiglobus ruber</name>
    <dbReference type="NCBI Taxonomy" id="1908690"/>
    <lineage>
        <taxon>Bacteria</taxon>
        <taxon>Pseudomonadati</taxon>
        <taxon>Planctomycetota</taxon>
        <taxon>Planctomycetia</taxon>
        <taxon>Gemmatales</taxon>
        <taxon>Gemmataceae</taxon>
        <taxon>Fimbriiglobus</taxon>
    </lineage>
</organism>
<evidence type="ECO:0000313" key="5">
    <source>
        <dbReference type="EMBL" id="OWK35985.1"/>
    </source>
</evidence>
<feature type="domain" description="ABC transporter" evidence="4">
    <location>
        <begin position="17"/>
        <end position="269"/>
    </location>
</feature>
<protein>
    <submittedName>
        <fullName evidence="5">ABC transporter, ATP-binding protein</fullName>
    </submittedName>
</protein>
<dbReference type="PANTHER" id="PTHR43553">
    <property type="entry name" value="HEAVY METAL TRANSPORTER"/>
    <property type="match status" value="1"/>
</dbReference>
<name>A0A225DHZ5_9BACT</name>